<dbReference type="AlphaFoldDB" id="A0AAN4ZML9"/>
<accession>A0AAN4ZML9</accession>
<evidence type="ECO:0000313" key="3">
    <source>
        <dbReference type="Proteomes" id="UP001328107"/>
    </source>
</evidence>
<gene>
    <name evidence="2" type="ORF">PMAYCL1PPCAC_10570</name>
</gene>
<keyword evidence="3" id="KW-1185">Reference proteome</keyword>
<organism evidence="2 3">
    <name type="scientific">Pristionchus mayeri</name>
    <dbReference type="NCBI Taxonomy" id="1317129"/>
    <lineage>
        <taxon>Eukaryota</taxon>
        <taxon>Metazoa</taxon>
        <taxon>Ecdysozoa</taxon>
        <taxon>Nematoda</taxon>
        <taxon>Chromadorea</taxon>
        <taxon>Rhabditida</taxon>
        <taxon>Rhabditina</taxon>
        <taxon>Diplogasteromorpha</taxon>
        <taxon>Diplogasteroidea</taxon>
        <taxon>Neodiplogasteridae</taxon>
        <taxon>Pristionchus</taxon>
    </lineage>
</organism>
<comment type="caution">
    <text evidence="2">The sequence shown here is derived from an EMBL/GenBank/DDBJ whole genome shotgun (WGS) entry which is preliminary data.</text>
</comment>
<dbReference type="EMBL" id="BTRK01000003">
    <property type="protein sequence ID" value="GMR40375.1"/>
    <property type="molecule type" value="Genomic_DNA"/>
</dbReference>
<evidence type="ECO:0000313" key="2">
    <source>
        <dbReference type="EMBL" id="GMR40375.1"/>
    </source>
</evidence>
<protein>
    <submittedName>
        <fullName evidence="2">Uncharacterized protein</fullName>
    </submittedName>
</protein>
<evidence type="ECO:0000256" key="1">
    <source>
        <dbReference type="SAM" id="MobiDB-lite"/>
    </source>
</evidence>
<sequence length="200" mass="23333">MKHRRRMPPRLQRNPTAEEHSAVEEMAKVEKQKEMEKKKKMTFSFKEYYEEMLGSTFSRGDVTTVTRTLRTESKWNRRAMQTWCRFDPTSSHISGSDVWITMCDPVTDLQMAIFANAMGMWRVTEENRKVKKVQTLFVETNTSCALFGVSFEAPPDLMKLIIETRRFIRNHLPTMNDDNSPGKDLDKAIDSLTNLWVATK</sequence>
<name>A0AAN4ZML9_9BILA</name>
<feature type="region of interest" description="Disordered" evidence="1">
    <location>
        <begin position="1"/>
        <end position="23"/>
    </location>
</feature>
<dbReference type="Proteomes" id="UP001328107">
    <property type="component" value="Unassembled WGS sequence"/>
</dbReference>
<proteinExistence type="predicted"/>
<reference evidence="3" key="1">
    <citation type="submission" date="2022-10" db="EMBL/GenBank/DDBJ databases">
        <title>Genome assembly of Pristionchus species.</title>
        <authorList>
            <person name="Yoshida K."/>
            <person name="Sommer R.J."/>
        </authorList>
    </citation>
    <scope>NUCLEOTIDE SEQUENCE [LARGE SCALE GENOMIC DNA]</scope>
    <source>
        <strain evidence="3">RS5460</strain>
    </source>
</reference>